<proteinExistence type="predicted"/>
<reference evidence="1" key="1">
    <citation type="submission" date="2020-04" db="EMBL/GenBank/DDBJ databases">
        <authorList>
            <person name="Chiriac C."/>
            <person name="Salcher M."/>
            <person name="Ghai R."/>
            <person name="Kavagutti S V."/>
        </authorList>
    </citation>
    <scope>NUCLEOTIDE SEQUENCE</scope>
</reference>
<organism evidence="1">
    <name type="scientific">uncultured Caudovirales phage</name>
    <dbReference type="NCBI Taxonomy" id="2100421"/>
    <lineage>
        <taxon>Viruses</taxon>
        <taxon>Duplodnaviria</taxon>
        <taxon>Heunggongvirae</taxon>
        <taxon>Uroviricota</taxon>
        <taxon>Caudoviricetes</taxon>
        <taxon>Peduoviridae</taxon>
        <taxon>Maltschvirus</taxon>
        <taxon>Maltschvirus maltsch</taxon>
    </lineage>
</organism>
<sequence length="128" mass="14572">MASTIDYIDCPHCKAPDAFVDMDQWSEHIFCKMCGYSKQTFVTNLDEAGKEGWLPEVETVVENNPLGAYYVEYNGGVADAGTLHKEDSEEFLMKEIEIHKDDIVRASIRKYIDGEHTITYIIGNEEEN</sequence>
<accession>A0A6J5MBK9</accession>
<name>A0A6J5MBK9_9CAUD</name>
<protein>
    <submittedName>
        <fullName evidence="1">Uncharacterized protein</fullName>
    </submittedName>
</protein>
<evidence type="ECO:0000313" key="1">
    <source>
        <dbReference type="EMBL" id="CAB4143137.1"/>
    </source>
</evidence>
<gene>
    <name evidence="1" type="ORF">UFOVP450_76</name>
</gene>
<dbReference type="EMBL" id="LR796421">
    <property type="protein sequence ID" value="CAB4143137.1"/>
    <property type="molecule type" value="Genomic_DNA"/>
</dbReference>